<protein>
    <submittedName>
        <fullName evidence="2">Glycosyltransferase family 2 protein</fullName>
    </submittedName>
</protein>
<dbReference type="Proteomes" id="UP000240527">
    <property type="component" value="Chromosome"/>
</dbReference>
<proteinExistence type="predicted"/>
<dbReference type="InterPro" id="IPR050834">
    <property type="entry name" value="Glycosyltransf_2"/>
</dbReference>
<dbReference type="PANTHER" id="PTHR43685:SF2">
    <property type="entry name" value="GLYCOSYLTRANSFERASE 2-LIKE DOMAIN-CONTAINING PROTEIN"/>
    <property type="match status" value="1"/>
</dbReference>
<dbReference type="InterPro" id="IPR001173">
    <property type="entry name" value="Glyco_trans_2-like"/>
</dbReference>
<evidence type="ECO:0000313" key="2">
    <source>
        <dbReference type="EMBL" id="AVQ02077.1"/>
    </source>
</evidence>
<dbReference type="EMBL" id="CP027850">
    <property type="protein sequence ID" value="AVQ02077.1"/>
    <property type="molecule type" value="Genomic_DNA"/>
</dbReference>
<dbReference type="CDD" id="cd00761">
    <property type="entry name" value="Glyco_tranf_GTA_type"/>
    <property type="match status" value="1"/>
</dbReference>
<gene>
    <name evidence="2" type="ORF">B7G68_09605</name>
</gene>
<dbReference type="InterPro" id="IPR029044">
    <property type="entry name" value="Nucleotide-diphossugar_trans"/>
</dbReference>
<reference evidence="2 3" key="1">
    <citation type="journal article" date="2015" name="Biotechnol. Bioeng.">
        <title>Genome sequence and phenotypic characterization of Caulobacter segnis.</title>
        <authorList>
            <person name="Patel S."/>
            <person name="Fletcher B."/>
            <person name="Scott D.C."/>
            <person name="Ely B."/>
        </authorList>
    </citation>
    <scope>NUCLEOTIDE SEQUENCE [LARGE SCALE GENOMIC DNA]</scope>
    <source>
        <strain evidence="2 3">TK0059</strain>
    </source>
</reference>
<dbReference type="PANTHER" id="PTHR43685">
    <property type="entry name" value="GLYCOSYLTRANSFERASE"/>
    <property type="match status" value="1"/>
</dbReference>
<evidence type="ECO:0000313" key="3">
    <source>
        <dbReference type="Proteomes" id="UP000240527"/>
    </source>
</evidence>
<evidence type="ECO:0000259" key="1">
    <source>
        <dbReference type="Pfam" id="PF00535"/>
    </source>
</evidence>
<dbReference type="Gene3D" id="3.90.550.10">
    <property type="entry name" value="Spore Coat Polysaccharide Biosynthesis Protein SpsA, Chain A"/>
    <property type="match status" value="1"/>
</dbReference>
<sequence length="318" mass="35002">MSDTPIAVSVVVLSYDRVHLLERTLVNCLKPDVSNGVPFEIVVVDNHPDRLAQPLVSRLAEGGAPIRYFADARRNVSIVRNVGIKAALGRYVAFIDDDEAPDANWLSELHACLERTGADAAFGPKYPVFEAGRPPAWDPEGWRYTLDYREPADTPIHLFGRLRKKGKGLGSGNAAFRMATCFDTPEPFAVAFGDANGEDTHLLFRLALAGKRFVWCPTAVVREFIETDRTKPSYMITRMKRGSQHYAASRVATSDRPGLTRIKVTLLGLAQIAVHAGLYLTSGEWLAGDRFDNRIGMAKGLGKLSYRAPIGFIDEKAA</sequence>
<dbReference type="RefSeq" id="WP_013079001.1">
    <property type="nucleotide sequence ID" value="NZ_CP027850.1"/>
</dbReference>
<accession>A0ABM6TFZ6</accession>
<dbReference type="Pfam" id="PF00535">
    <property type="entry name" value="Glycos_transf_2"/>
    <property type="match status" value="1"/>
</dbReference>
<organism evidence="2 3">
    <name type="scientific">Caulobacter segnis</name>
    <dbReference type="NCBI Taxonomy" id="88688"/>
    <lineage>
        <taxon>Bacteria</taxon>
        <taxon>Pseudomonadati</taxon>
        <taxon>Pseudomonadota</taxon>
        <taxon>Alphaproteobacteria</taxon>
        <taxon>Caulobacterales</taxon>
        <taxon>Caulobacteraceae</taxon>
        <taxon>Caulobacter</taxon>
    </lineage>
</organism>
<name>A0ABM6TFZ6_9CAUL</name>
<feature type="domain" description="Glycosyltransferase 2-like" evidence="1">
    <location>
        <begin position="9"/>
        <end position="141"/>
    </location>
</feature>
<keyword evidence="3" id="KW-1185">Reference proteome</keyword>
<dbReference type="SUPFAM" id="SSF53448">
    <property type="entry name" value="Nucleotide-diphospho-sugar transferases"/>
    <property type="match status" value="1"/>
</dbReference>